<dbReference type="InterPro" id="IPR029062">
    <property type="entry name" value="Class_I_gatase-like"/>
</dbReference>
<dbReference type="Gene3D" id="3.40.630.10">
    <property type="entry name" value="Zn peptidases"/>
    <property type="match status" value="1"/>
</dbReference>
<gene>
    <name evidence="3" type="ORF">RM540_10280</name>
</gene>
<dbReference type="SUPFAM" id="SSF53187">
    <property type="entry name" value="Zn-dependent exopeptidases"/>
    <property type="match status" value="1"/>
</dbReference>
<evidence type="ECO:0000313" key="4">
    <source>
        <dbReference type="Proteomes" id="UP001267426"/>
    </source>
</evidence>
<evidence type="ECO:0000313" key="3">
    <source>
        <dbReference type="EMBL" id="MDT0632131.1"/>
    </source>
</evidence>
<comment type="caution">
    <text evidence="3">The sequence shown here is derived from an EMBL/GenBank/DDBJ whole genome shotgun (WGS) entry which is preliminary data.</text>
</comment>
<reference evidence="3 4" key="1">
    <citation type="submission" date="2023-09" db="EMBL/GenBank/DDBJ databases">
        <authorList>
            <person name="Rey-Velasco X."/>
        </authorList>
    </citation>
    <scope>NUCLEOTIDE SEQUENCE [LARGE SCALE GENOMIC DNA]</scope>
    <source>
        <strain evidence="3 4">F394</strain>
    </source>
</reference>
<accession>A0ABU3BS64</accession>
<protein>
    <submittedName>
        <fullName evidence="3">M14 family metallopeptidase</fullName>
    </submittedName>
</protein>
<sequence length="850" mass="91379">MRLASLLAVLVLSVAAAQPQVAAAQPAVPLAIDYAVEGTASYDPAVPTPGEVLGFTIGERHTRPEEVVRYVEAVAAASPRVEVGFHGETYEGRRLVHAVVSSPANLARIGEIQAQNVRLSEAPGSVSDAELARMPAVVYQGYSVHGDEATGTEAALVYLYHLAAGQGGVAELLDDAVVLIDPMLNPDGRDRFVDWANGNRGGVVVADDQDREHNQPWPRGRTNHYLFDLNRDWLPTELAESRGRMAWWHTWRPQVSTDHHEMGGEATFFFQPGIPSRNNPNTPQTTLDLTADIADYHAAELDRIGSLYYSRESFDDFYYGKGSTYPDVNGAVGILFEQASSRALEVETEQNGLLTYAFGVRNQLATSVSTLRAAVALRERLLRNARDFYRDGLDDGAYVIALDRRRTRAQALAQALQRSRVRVYRSAREVEVAGRRVPAGEALVVPLDQPQGRLVRAAMERTLEYGDSLFYDVSTWTFPLAYGADVAEVDRAGGLAGEPVEVAFDGGRLVGGAARTAYLVRWDRYFAPRTLRRLQDAGVRVRLATSPFSAAAGGVARDFEAGTLVVPVQNAGAPADSVHAIVRRAVAEDHVEAFALASGYTPTGNDLGSREWPVLRPARVALLAGPGASPYGAGEAWHLLSERFGQRVSLLEPEDVGRADLDRYTVLVMADGSYAPIDSAATARVEAWVRDGGTLVATEGGARWAARAGLLGAEPRPAPPDSTDYLYADRDAARGAQAVGGSIFDVALDPTHPLAYGYGDRVAVFKGDAALFEPGEGGAGVDVGVFTDEPVLSGYISGRNLERLPGAAALKARRVGRGGVALLDFDPAFRAFWRGTDGLLLNAVYLGGAF</sequence>
<feature type="domain" description="Peptidase M14" evidence="2">
    <location>
        <begin position="68"/>
        <end position="233"/>
    </location>
</feature>
<dbReference type="Proteomes" id="UP001267426">
    <property type="component" value="Unassembled WGS sequence"/>
</dbReference>
<evidence type="ECO:0000259" key="2">
    <source>
        <dbReference type="Pfam" id="PF00246"/>
    </source>
</evidence>
<dbReference type="Gene3D" id="3.40.50.880">
    <property type="match status" value="1"/>
</dbReference>
<dbReference type="CDD" id="cd03143">
    <property type="entry name" value="A4_beta-galactosidase_middle_domain"/>
    <property type="match status" value="1"/>
</dbReference>
<name>A0ABU3BS64_9BACT</name>
<dbReference type="Pfam" id="PF00246">
    <property type="entry name" value="Peptidase_M14"/>
    <property type="match status" value="1"/>
</dbReference>
<feature type="signal peptide" evidence="1">
    <location>
        <begin position="1"/>
        <end position="22"/>
    </location>
</feature>
<organism evidence="3 4">
    <name type="scientific">Rubrivirga litoralis</name>
    <dbReference type="NCBI Taxonomy" id="3075598"/>
    <lineage>
        <taxon>Bacteria</taxon>
        <taxon>Pseudomonadati</taxon>
        <taxon>Rhodothermota</taxon>
        <taxon>Rhodothermia</taxon>
        <taxon>Rhodothermales</taxon>
        <taxon>Rubricoccaceae</taxon>
        <taxon>Rubrivirga</taxon>
    </lineage>
</organism>
<proteinExistence type="predicted"/>
<dbReference type="SUPFAM" id="SSF52317">
    <property type="entry name" value="Class I glutamine amidotransferase-like"/>
    <property type="match status" value="1"/>
</dbReference>
<dbReference type="EMBL" id="JAVRHT010000022">
    <property type="protein sequence ID" value="MDT0632131.1"/>
    <property type="molecule type" value="Genomic_DNA"/>
</dbReference>
<keyword evidence="4" id="KW-1185">Reference proteome</keyword>
<evidence type="ECO:0000256" key="1">
    <source>
        <dbReference type="SAM" id="SignalP"/>
    </source>
</evidence>
<feature type="chain" id="PRO_5047179626" evidence="1">
    <location>
        <begin position="23"/>
        <end position="850"/>
    </location>
</feature>
<dbReference type="RefSeq" id="WP_311663762.1">
    <property type="nucleotide sequence ID" value="NZ_JAVRHT010000022.1"/>
</dbReference>
<dbReference type="InterPro" id="IPR000834">
    <property type="entry name" value="Peptidase_M14"/>
</dbReference>
<keyword evidence="1" id="KW-0732">Signal</keyword>